<reference evidence="1" key="1">
    <citation type="journal article" date="2021" name="Nat. Commun.">
        <title>Genetic determinants of endophytism in the Arabidopsis root mycobiome.</title>
        <authorList>
            <person name="Mesny F."/>
            <person name="Miyauchi S."/>
            <person name="Thiergart T."/>
            <person name="Pickel B."/>
            <person name="Atanasova L."/>
            <person name="Karlsson M."/>
            <person name="Huettel B."/>
            <person name="Barry K.W."/>
            <person name="Haridas S."/>
            <person name="Chen C."/>
            <person name="Bauer D."/>
            <person name="Andreopoulos W."/>
            <person name="Pangilinan J."/>
            <person name="LaButti K."/>
            <person name="Riley R."/>
            <person name="Lipzen A."/>
            <person name="Clum A."/>
            <person name="Drula E."/>
            <person name="Henrissat B."/>
            <person name="Kohler A."/>
            <person name="Grigoriev I.V."/>
            <person name="Martin F.M."/>
            <person name="Hacquard S."/>
        </authorList>
    </citation>
    <scope>NUCLEOTIDE SEQUENCE</scope>
    <source>
        <strain evidence="1">MPI-SDFR-AT-0120</strain>
    </source>
</reference>
<dbReference type="EMBL" id="JAGMVJ010000004">
    <property type="protein sequence ID" value="KAH7091159.1"/>
    <property type="molecule type" value="Genomic_DNA"/>
</dbReference>
<evidence type="ECO:0000313" key="2">
    <source>
        <dbReference type="Proteomes" id="UP000813461"/>
    </source>
</evidence>
<dbReference type="Proteomes" id="UP000813461">
    <property type="component" value="Unassembled WGS sequence"/>
</dbReference>
<comment type="caution">
    <text evidence="1">The sequence shown here is derived from an EMBL/GenBank/DDBJ whole genome shotgun (WGS) entry which is preliminary data.</text>
</comment>
<proteinExistence type="predicted"/>
<accession>A0A8K0W1E5</accession>
<sequence>MPRNSNSAVFAKCDPSIPPADGHCFLFKLPLELRDIIYKYALAANHGLIAQMDAPSEIWFYEATSTLAQPICEFNQLQYTNKQLRAETKGLMLELNDLTFPTTTAQRGTDVAITFLEQCCDTIKARLGNIHACYGDTVEYFAERAIFQNIRDAGPFSQHCSRYQKSRILVYLPVTKDTEIWGWIGFMNLIQRLIRGRSVFTGLPVSLEAGWEWLVQILSREWSAGVKNVPVNLRIVPSRRTGTAKELLAQLARHHTTGRNSVHGLVAAANKIFEEGL</sequence>
<name>A0A8K0W1E5_9PLEO</name>
<organism evidence="1 2">
    <name type="scientific">Paraphoma chrysanthemicola</name>
    <dbReference type="NCBI Taxonomy" id="798071"/>
    <lineage>
        <taxon>Eukaryota</taxon>
        <taxon>Fungi</taxon>
        <taxon>Dikarya</taxon>
        <taxon>Ascomycota</taxon>
        <taxon>Pezizomycotina</taxon>
        <taxon>Dothideomycetes</taxon>
        <taxon>Pleosporomycetidae</taxon>
        <taxon>Pleosporales</taxon>
        <taxon>Pleosporineae</taxon>
        <taxon>Phaeosphaeriaceae</taxon>
        <taxon>Paraphoma</taxon>
    </lineage>
</organism>
<gene>
    <name evidence="1" type="ORF">FB567DRAFT_545916</name>
</gene>
<dbReference type="PANTHER" id="PTHR42085:SF1">
    <property type="entry name" value="F-BOX DOMAIN-CONTAINING PROTEIN"/>
    <property type="match status" value="1"/>
</dbReference>
<dbReference type="PANTHER" id="PTHR42085">
    <property type="entry name" value="F-BOX DOMAIN-CONTAINING PROTEIN"/>
    <property type="match status" value="1"/>
</dbReference>
<dbReference type="OrthoDB" id="5062850at2759"/>
<evidence type="ECO:0000313" key="1">
    <source>
        <dbReference type="EMBL" id="KAH7091159.1"/>
    </source>
</evidence>
<keyword evidence="2" id="KW-1185">Reference proteome</keyword>
<protein>
    <submittedName>
        <fullName evidence="1">Uncharacterized protein</fullName>
    </submittedName>
</protein>
<dbReference type="InterPro" id="IPR038883">
    <property type="entry name" value="AN11006-like"/>
</dbReference>
<dbReference type="AlphaFoldDB" id="A0A8K0W1E5"/>